<proteinExistence type="predicted"/>
<dbReference type="PROSITE" id="PS01117">
    <property type="entry name" value="HTH_MARR_1"/>
    <property type="match status" value="1"/>
</dbReference>
<protein>
    <submittedName>
        <fullName evidence="6">MarR family transcriptional regulator</fullName>
    </submittedName>
</protein>
<evidence type="ECO:0000313" key="7">
    <source>
        <dbReference type="Proteomes" id="UP000267077"/>
    </source>
</evidence>
<evidence type="ECO:0000256" key="1">
    <source>
        <dbReference type="ARBA" id="ARBA00023015"/>
    </source>
</evidence>
<dbReference type="EMBL" id="RYZR01000003">
    <property type="protein sequence ID" value="RUL65927.1"/>
    <property type="molecule type" value="Genomic_DNA"/>
</dbReference>
<keyword evidence="3" id="KW-0804">Transcription</keyword>
<dbReference type="GO" id="GO:0003677">
    <property type="term" value="F:DNA binding"/>
    <property type="evidence" value="ECO:0007669"/>
    <property type="project" value="UniProtKB-KW"/>
</dbReference>
<dbReference type="Pfam" id="PF01047">
    <property type="entry name" value="MarR"/>
    <property type="match status" value="1"/>
</dbReference>
<dbReference type="GO" id="GO:0003700">
    <property type="term" value="F:DNA-binding transcription factor activity"/>
    <property type="evidence" value="ECO:0007669"/>
    <property type="project" value="InterPro"/>
</dbReference>
<sequence length="231" mass="25694">MIGRCPIAFWSPVVALPSLLRRPLLHNRQTVYDVATSRTSKKASDAPAIGALAIANDQGAGDAQKTRARRFAARRQHDNVAHALVRTSSAFKRLTTQRMKEEFNITGIQAEILMLLATEPAMLGNDLAAVVGVNASTVSHALDMLEKYGLLTRRRCTDDRRVVRIALTDRAKRIARRTIEITQHILDALTTGISKTDLQALQRGLKRMADNCQSRARSPMQSHDFRNTRKS</sequence>
<evidence type="ECO:0000259" key="5">
    <source>
        <dbReference type="PROSITE" id="PS50995"/>
    </source>
</evidence>
<dbReference type="PRINTS" id="PR00598">
    <property type="entry name" value="HTHMARR"/>
</dbReference>
<keyword evidence="1" id="KW-0805">Transcription regulation</keyword>
<dbReference type="InterPro" id="IPR000835">
    <property type="entry name" value="HTH_MarR-typ"/>
</dbReference>
<comment type="caution">
    <text evidence="6">The sequence shown here is derived from an EMBL/GenBank/DDBJ whole genome shotgun (WGS) entry which is preliminary data.</text>
</comment>
<evidence type="ECO:0000256" key="3">
    <source>
        <dbReference type="ARBA" id="ARBA00023163"/>
    </source>
</evidence>
<feature type="domain" description="HTH marR-type" evidence="5">
    <location>
        <begin position="77"/>
        <end position="210"/>
    </location>
</feature>
<evidence type="ECO:0000256" key="4">
    <source>
        <dbReference type="SAM" id="MobiDB-lite"/>
    </source>
</evidence>
<evidence type="ECO:0000313" key="6">
    <source>
        <dbReference type="EMBL" id="RUL65927.1"/>
    </source>
</evidence>
<dbReference type="Proteomes" id="UP000267077">
    <property type="component" value="Unassembled WGS sequence"/>
</dbReference>
<keyword evidence="7" id="KW-1185">Reference proteome</keyword>
<dbReference type="Gene3D" id="1.10.10.10">
    <property type="entry name" value="Winged helix-like DNA-binding domain superfamily/Winged helix DNA-binding domain"/>
    <property type="match status" value="1"/>
</dbReference>
<dbReference type="InterPro" id="IPR023187">
    <property type="entry name" value="Tscrpt_reg_MarR-type_CS"/>
</dbReference>
<dbReference type="SUPFAM" id="SSF46785">
    <property type="entry name" value="Winged helix' DNA-binding domain"/>
    <property type="match status" value="1"/>
</dbReference>
<reference evidence="6 7" key="1">
    <citation type="submission" date="2018-12" db="EMBL/GenBank/DDBJ databases">
        <title>Dyella dinghuensis sp. nov. DHOA06 and Dyella choica sp. nov. 4M-K27, isolated from forest soil.</title>
        <authorList>
            <person name="Qiu L.-H."/>
            <person name="Gao Z.-H."/>
        </authorList>
    </citation>
    <scope>NUCLEOTIDE SEQUENCE [LARGE SCALE GENOMIC DNA]</scope>
    <source>
        <strain evidence="6 7">DHOA06</strain>
    </source>
</reference>
<dbReference type="AlphaFoldDB" id="A0A432LVM6"/>
<dbReference type="PROSITE" id="PS50995">
    <property type="entry name" value="HTH_MARR_2"/>
    <property type="match status" value="1"/>
</dbReference>
<accession>A0A432LVM6</accession>
<dbReference type="InterPro" id="IPR036390">
    <property type="entry name" value="WH_DNA-bd_sf"/>
</dbReference>
<dbReference type="PANTHER" id="PTHR42756:SF1">
    <property type="entry name" value="TRANSCRIPTIONAL REPRESSOR OF EMRAB OPERON"/>
    <property type="match status" value="1"/>
</dbReference>
<dbReference type="InterPro" id="IPR036388">
    <property type="entry name" value="WH-like_DNA-bd_sf"/>
</dbReference>
<dbReference type="SMART" id="SM00347">
    <property type="entry name" value="HTH_MARR"/>
    <property type="match status" value="1"/>
</dbReference>
<name>A0A432LVM6_9GAMM</name>
<evidence type="ECO:0000256" key="2">
    <source>
        <dbReference type="ARBA" id="ARBA00023125"/>
    </source>
</evidence>
<feature type="region of interest" description="Disordered" evidence="4">
    <location>
        <begin position="210"/>
        <end position="231"/>
    </location>
</feature>
<feature type="compositionally biased region" description="Polar residues" evidence="4">
    <location>
        <begin position="211"/>
        <end position="221"/>
    </location>
</feature>
<keyword evidence="2" id="KW-0238">DNA-binding</keyword>
<dbReference type="PANTHER" id="PTHR42756">
    <property type="entry name" value="TRANSCRIPTIONAL REGULATOR, MARR"/>
    <property type="match status" value="1"/>
</dbReference>
<gene>
    <name evidence="6" type="ORF">EKH79_04290</name>
</gene>
<organism evidence="6 7">
    <name type="scientific">Dyella dinghuensis</name>
    <dbReference type="NCBI Taxonomy" id="1920169"/>
    <lineage>
        <taxon>Bacteria</taxon>
        <taxon>Pseudomonadati</taxon>
        <taxon>Pseudomonadota</taxon>
        <taxon>Gammaproteobacteria</taxon>
        <taxon>Lysobacterales</taxon>
        <taxon>Rhodanobacteraceae</taxon>
        <taxon>Dyella</taxon>
    </lineage>
</organism>